<sequence length="285" mass="33003">MRGVWQRKKQKWIEKLMLTDKNGQIVRALILDVPPPPNLVGFRTILVRYIDQIVIGFFHNIRHLLQKVEITVLFCNNRRSYDVLQQIAKHFWPLISQGIVAIVHLNGNELSQLMKLTSPSVFRECAKLRCIYCSQVFPESPSYDGTGASVGQALSKWLHTPRADGRPKVLKCVGLSQIEKHLEDLKMAFISAESPVSYVICLDFGIGFKYGGQPFEWDNARTRERMTFRYIKHIYSLGVWLLRRGPIGWDESEWSESEKRRAQRGGGFVYEMNLLYFPGLDWIKI</sequence>
<keyword evidence="2" id="KW-1185">Reference proteome</keyword>
<evidence type="ECO:0000313" key="2">
    <source>
        <dbReference type="Proteomes" id="UP001620626"/>
    </source>
</evidence>
<gene>
    <name evidence="1" type="ORF">niasHT_014474</name>
</gene>
<dbReference type="AlphaFoldDB" id="A0ABD2L0H4"/>
<evidence type="ECO:0000313" key="1">
    <source>
        <dbReference type="EMBL" id="KAL3108325.1"/>
    </source>
</evidence>
<organism evidence="1 2">
    <name type="scientific">Heterodera trifolii</name>
    <dbReference type="NCBI Taxonomy" id="157864"/>
    <lineage>
        <taxon>Eukaryota</taxon>
        <taxon>Metazoa</taxon>
        <taxon>Ecdysozoa</taxon>
        <taxon>Nematoda</taxon>
        <taxon>Chromadorea</taxon>
        <taxon>Rhabditida</taxon>
        <taxon>Tylenchina</taxon>
        <taxon>Tylenchomorpha</taxon>
        <taxon>Tylenchoidea</taxon>
        <taxon>Heteroderidae</taxon>
        <taxon>Heteroderinae</taxon>
        <taxon>Heterodera</taxon>
    </lineage>
</organism>
<reference evidence="1 2" key="1">
    <citation type="submission" date="2024-10" db="EMBL/GenBank/DDBJ databases">
        <authorList>
            <person name="Kim D."/>
        </authorList>
    </citation>
    <scope>NUCLEOTIDE SEQUENCE [LARGE SCALE GENOMIC DNA]</scope>
    <source>
        <strain evidence="1">BH-2024</strain>
    </source>
</reference>
<proteinExistence type="predicted"/>
<comment type="caution">
    <text evidence="1">The sequence shown here is derived from an EMBL/GenBank/DDBJ whole genome shotgun (WGS) entry which is preliminary data.</text>
</comment>
<accession>A0ABD2L0H4</accession>
<dbReference type="EMBL" id="JBICBT010000591">
    <property type="protein sequence ID" value="KAL3108325.1"/>
    <property type="molecule type" value="Genomic_DNA"/>
</dbReference>
<name>A0ABD2L0H4_9BILA</name>
<protein>
    <submittedName>
        <fullName evidence="1">Uncharacterized protein</fullName>
    </submittedName>
</protein>
<dbReference type="Proteomes" id="UP001620626">
    <property type="component" value="Unassembled WGS sequence"/>
</dbReference>